<reference evidence="1 2" key="2">
    <citation type="journal article" date="2010" name="Stand. Genomic Sci.">
        <title>Complete genome sequence of the Medicago microsymbiont Ensifer (Sinorhizobium) medicae strain WSM419.</title>
        <authorList>
            <person name="Reeve W."/>
            <person name="Chain P."/>
            <person name="O'Hara G."/>
            <person name="Ardley J."/>
            <person name="Nandesena K."/>
            <person name="Brau L."/>
            <person name="Tiwari R."/>
            <person name="Malfatti S."/>
            <person name="Kiss H."/>
            <person name="Lapidus A."/>
            <person name="Copeland A."/>
            <person name="Nolan M."/>
            <person name="Land M."/>
            <person name="Hauser L."/>
            <person name="Chang Y.J."/>
            <person name="Ivanova N."/>
            <person name="Mavromatis K."/>
            <person name="Markowitz V."/>
            <person name="Kyrpides N."/>
            <person name="Gollagher M."/>
            <person name="Yates R."/>
            <person name="Dilworth M."/>
            <person name="Howieson J."/>
        </authorList>
    </citation>
    <scope>NUCLEOTIDE SEQUENCE [LARGE SCALE GENOMIC DNA]</scope>
    <source>
        <strain evidence="1 2">WSM419</strain>
        <plasmid evidence="2">Plasmid pSMED03</plasmid>
    </source>
</reference>
<evidence type="ECO:0000313" key="2">
    <source>
        <dbReference type="Proteomes" id="UP000001108"/>
    </source>
</evidence>
<evidence type="ECO:0000313" key="1">
    <source>
        <dbReference type="EMBL" id="ABR64926.1"/>
    </source>
</evidence>
<dbReference type="AlphaFoldDB" id="A6UMP6"/>
<dbReference type="Proteomes" id="UP000001108">
    <property type="component" value="Plasmid pSMED03"/>
</dbReference>
<dbReference type="EMBL" id="CP000741">
    <property type="protein sequence ID" value="ABR64926.1"/>
    <property type="molecule type" value="Genomic_DNA"/>
</dbReference>
<name>A6UMP6_SINMW</name>
<geneLocation type="plasmid" evidence="1 2">
    <name>pSMED03</name>
</geneLocation>
<dbReference type="PATRIC" id="fig|366394.8.peg.2856"/>
<gene>
    <name evidence="1" type="ordered locus">Smed_6331</name>
</gene>
<dbReference type="HOGENOM" id="CLU_2958326_0_0_5"/>
<organism evidence="1 2">
    <name type="scientific">Sinorhizobium medicae (strain WSM419)</name>
    <name type="common">Ensifer medicae</name>
    <dbReference type="NCBI Taxonomy" id="366394"/>
    <lineage>
        <taxon>Bacteria</taxon>
        <taxon>Pseudomonadati</taxon>
        <taxon>Pseudomonadota</taxon>
        <taxon>Alphaproteobacteria</taxon>
        <taxon>Hyphomicrobiales</taxon>
        <taxon>Rhizobiaceae</taxon>
        <taxon>Sinorhizobium/Ensifer group</taxon>
        <taxon>Sinorhizobium</taxon>
    </lineage>
</organism>
<keyword evidence="1" id="KW-0614">Plasmid</keyword>
<accession>A6UMP6</accession>
<sequence>MLRLTRIDLNVETPPAQPCEVFVLFSRTEGIPINIVANTRQFVVGMLPDGPWISAWQSH</sequence>
<proteinExistence type="predicted"/>
<reference evidence="2" key="1">
    <citation type="submission" date="2007-06" db="EMBL/GenBank/DDBJ databases">
        <title>Complete sequence of Sinorhizobium medicae WSM419 plasmid pSMED03.</title>
        <authorList>
            <consortium name="US DOE Joint Genome Institute"/>
            <person name="Copeland A."/>
            <person name="Lucas S."/>
            <person name="Lapidus A."/>
            <person name="Barry K."/>
            <person name="Glavina del Rio T."/>
            <person name="Dalin E."/>
            <person name="Tice H."/>
            <person name="Pitluck S."/>
            <person name="Chain P."/>
            <person name="Malfatti S."/>
            <person name="Shin M."/>
            <person name="Vergez L."/>
            <person name="Schmutz J."/>
            <person name="Larimer F."/>
            <person name="Land M."/>
            <person name="Hauser L."/>
            <person name="Kyrpides N."/>
            <person name="Mikhailova N."/>
            <person name="Reeve W.G."/>
            <person name="Richardson P."/>
        </authorList>
    </citation>
    <scope>NUCLEOTIDE SEQUENCE [LARGE SCALE GENOMIC DNA]</scope>
    <source>
        <strain evidence="2">WSM419</strain>
        <plasmid evidence="2">Plasmid pSMED03</plasmid>
    </source>
</reference>
<protein>
    <submittedName>
        <fullName evidence="1">Uncharacterized protein</fullName>
    </submittedName>
</protein>
<dbReference type="KEGG" id="smd:Smed_6331"/>